<evidence type="ECO:0000256" key="5">
    <source>
        <dbReference type="ARBA" id="ARBA00022989"/>
    </source>
</evidence>
<sequence length="663" mass="72794">MKSIRTKLILSFSIFILVISGIFGTLALYTTSVGIREEVENALTVLSEEGSKLVRSELSTYQSILETVASRDEIISMDWEVQQEALIDAFNKQSNFLTFGVVYPDGTTRYYDGDTAQLGDRDYVRKAFDGESNVSNVLISRVTNGPVVMVAVPIKDNNKVVGVLIARGEGEFLSNITNAIAFGEKGYTFVINDEGTVMSHPQSEQVLSQFNPIIEAQENSEYDTQAKIFQKILDQKNGIIEYELEGESLYAGFTTIEDTRWIMVTVANQDEALSRIPELQTNILIVTIMLFLVSILIAIVIGNSIAKPIKRTVEYGNKIANLDIGENIPEKLLGRKDEIGHLAKSFQYIKEALLEFIKNIENSSLEVTSASEELMATSMQSAQATDEIAKTIEEIANGATHQAQSSGEGAEYANGLGNLIEKEIFYIKTLNESTKEVDGLKDEGIHSIKELLHNTQNNKEASIKVSEVISKANDSAEKIETASQMIANISQQTNLLALNAAIEASRAGEAGRGFAVVAEEIRKLAEQSSTFTKDISGEINDLTSKIKSVVDTMGQLENSVDEQSKSVENTNHKFLSIAASIEKMNDIINSVNQSSHDMEMKKNEVIKVINDLSAISEENAAGTQQVSASVEEQTASMAQIADASEALSQLAEKMKTYIKKMKY</sequence>
<evidence type="ECO:0000256" key="8">
    <source>
        <dbReference type="ARBA" id="ARBA00029447"/>
    </source>
</evidence>
<dbReference type="InterPro" id="IPR004089">
    <property type="entry name" value="MCPsignal_dom"/>
</dbReference>
<evidence type="ECO:0000256" key="9">
    <source>
        <dbReference type="PROSITE-ProRule" id="PRU00284"/>
    </source>
</evidence>
<comment type="subcellular location">
    <subcellularLocation>
        <location evidence="1">Cell membrane</location>
        <topology evidence="1">Multi-pass membrane protein</topology>
    </subcellularLocation>
</comment>
<keyword evidence="2" id="KW-1003">Cell membrane</keyword>
<evidence type="ECO:0000256" key="4">
    <source>
        <dbReference type="ARBA" id="ARBA00022692"/>
    </source>
</evidence>
<dbReference type="Pfam" id="PF02743">
    <property type="entry name" value="dCache_1"/>
    <property type="match status" value="1"/>
</dbReference>
<feature type="transmembrane region" description="Helical" evidence="10">
    <location>
        <begin position="283"/>
        <end position="301"/>
    </location>
</feature>
<feature type="domain" description="Methyl-accepting transducer" evidence="11">
    <location>
        <begin position="377"/>
        <end position="634"/>
    </location>
</feature>
<dbReference type="Gene3D" id="1.10.287.950">
    <property type="entry name" value="Methyl-accepting chemotaxis protein"/>
    <property type="match status" value="1"/>
</dbReference>
<evidence type="ECO:0000259" key="12">
    <source>
        <dbReference type="PROSITE" id="PS50885"/>
    </source>
</evidence>
<feature type="domain" description="HAMP" evidence="12">
    <location>
        <begin position="303"/>
        <end position="358"/>
    </location>
</feature>
<evidence type="ECO:0000256" key="3">
    <source>
        <dbReference type="ARBA" id="ARBA00022500"/>
    </source>
</evidence>
<keyword evidence="4 10" id="KW-0812">Transmembrane</keyword>
<dbReference type="Gene3D" id="3.30.450.20">
    <property type="entry name" value="PAS domain"/>
    <property type="match status" value="1"/>
</dbReference>
<dbReference type="RefSeq" id="WP_132282165.1">
    <property type="nucleotide sequence ID" value="NZ_SMGQ01000012.1"/>
</dbReference>
<dbReference type="SUPFAM" id="SSF103190">
    <property type="entry name" value="Sensory domain-like"/>
    <property type="match status" value="1"/>
</dbReference>
<keyword evidence="5 10" id="KW-1133">Transmembrane helix</keyword>
<reference evidence="13 14" key="1">
    <citation type="submission" date="2019-03" db="EMBL/GenBank/DDBJ databases">
        <title>Genomic Encyclopedia of Type Strains, Phase IV (KMG-IV): sequencing the most valuable type-strain genomes for metagenomic binning, comparative biology and taxonomic classification.</title>
        <authorList>
            <person name="Goeker M."/>
        </authorList>
    </citation>
    <scope>NUCLEOTIDE SEQUENCE [LARGE SCALE GENOMIC DNA]</scope>
    <source>
        <strain evidence="13 14">DSM 24176</strain>
    </source>
</reference>
<comment type="caution">
    <text evidence="13">The sequence shown here is derived from an EMBL/GenBank/DDBJ whole genome shotgun (WGS) entry which is preliminary data.</text>
</comment>
<keyword evidence="6 10" id="KW-0472">Membrane</keyword>
<organism evidence="13 14">
    <name type="scientific">Natranaerovirga hydrolytica</name>
    <dbReference type="NCBI Taxonomy" id="680378"/>
    <lineage>
        <taxon>Bacteria</taxon>
        <taxon>Bacillati</taxon>
        <taxon>Bacillota</taxon>
        <taxon>Clostridia</taxon>
        <taxon>Lachnospirales</taxon>
        <taxon>Natranaerovirgaceae</taxon>
        <taxon>Natranaerovirga</taxon>
    </lineage>
</organism>
<evidence type="ECO:0000256" key="6">
    <source>
        <dbReference type="ARBA" id="ARBA00023136"/>
    </source>
</evidence>
<dbReference type="SMART" id="SM00304">
    <property type="entry name" value="HAMP"/>
    <property type="match status" value="1"/>
</dbReference>
<dbReference type="CDD" id="cd12912">
    <property type="entry name" value="PDC2_MCP_like"/>
    <property type="match status" value="1"/>
</dbReference>
<dbReference type="InterPro" id="IPR033479">
    <property type="entry name" value="dCache_1"/>
</dbReference>
<dbReference type="GO" id="GO:0005886">
    <property type="term" value="C:plasma membrane"/>
    <property type="evidence" value="ECO:0007669"/>
    <property type="project" value="UniProtKB-SubCell"/>
</dbReference>
<evidence type="ECO:0000256" key="2">
    <source>
        <dbReference type="ARBA" id="ARBA00022475"/>
    </source>
</evidence>
<dbReference type="GO" id="GO:0007165">
    <property type="term" value="P:signal transduction"/>
    <property type="evidence" value="ECO:0007669"/>
    <property type="project" value="UniProtKB-KW"/>
</dbReference>
<comment type="similarity">
    <text evidence="8">Belongs to the methyl-accepting chemotaxis (MCP) protein family.</text>
</comment>
<evidence type="ECO:0000256" key="7">
    <source>
        <dbReference type="ARBA" id="ARBA00023224"/>
    </source>
</evidence>
<dbReference type="SMART" id="SM00283">
    <property type="entry name" value="MA"/>
    <property type="match status" value="1"/>
</dbReference>
<keyword evidence="7 9" id="KW-0807">Transducer</keyword>
<keyword evidence="3" id="KW-0145">Chemotaxis</keyword>
<dbReference type="PANTHER" id="PTHR32089">
    <property type="entry name" value="METHYL-ACCEPTING CHEMOTAXIS PROTEIN MCPB"/>
    <property type="match status" value="1"/>
</dbReference>
<dbReference type="AlphaFoldDB" id="A0A4R1MMC7"/>
<dbReference type="PANTHER" id="PTHR32089:SF112">
    <property type="entry name" value="LYSOZYME-LIKE PROTEIN-RELATED"/>
    <property type="match status" value="1"/>
</dbReference>
<name>A0A4R1MMC7_9FIRM</name>
<evidence type="ECO:0000313" key="14">
    <source>
        <dbReference type="Proteomes" id="UP000294545"/>
    </source>
</evidence>
<dbReference type="InterPro" id="IPR029151">
    <property type="entry name" value="Sensor-like_sf"/>
</dbReference>
<proteinExistence type="inferred from homology"/>
<evidence type="ECO:0000256" key="10">
    <source>
        <dbReference type="SAM" id="Phobius"/>
    </source>
</evidence>
<evidence type="ECO:0000256" key="1">
    <source>
        <dbReference type="ARBA" id="ARBA00004651"/>
    </source>
</evidence>
<protein>
    <submittedName>
        <fullName evidence="13">Methyl-accepting chemotaxis sensory transducer with Cache sensor</fullName>
    </submittedName>
</protein>
<dbReference type="GO" id="GO:0006935">
    <property type="term" value="P:chemotaxis"/>
    <property type="evidence" value="ECO:0007669"/>
    <property type="project" value="UniProtKB-KW"/>
</dbReference>
<dbReference type="PROSITE" id="PS50111">
    <property type="entry name" value="CHEMOTAXIS_TRANSDUC_2"/>
    <property type="match status" value="1"/>
</dbReference>
<dbReference type="Pfam" id="PF00015">
    <property type="entry name" value="MCPsignal"/>
    <property type="match status" value="1"/>
</dbReference>
<evidence type="ECO:0000313" key="13">
    <source>
        <dbReference type="EMBL" id="TCK93250.1"/>
    </source>
</evidence>
<dbReference type="CDD" id="cd06225">
    <property type="entry name" value="HAMP"/>
    <property type="match status" value="1"/>
</dbReference>
<dbReference type="InterPro" id="IPR003660">
    <property type="entry name" value="HAMP_dom"/>
</dbReference>
<keyword evidence="14" id="KW-1185">Reference proteome</keyword>
<dbReference type="PROSITE" id="PS50885">
    <property type="entry name" value="HAMP"/>
    <property type="match status" value="1"/>
</dbReference>
<dbReference type="CDD" id="cd12914">
    <property type="entry name" value="PDC1_DGC_like"/>
    <property type="match status" value="1"/>
</dbReference>
<gene>
    <name evidence="13" type="ORF">EDC19_1441</name>
</gene>
<dbReference type="Proteomes" id="UP000294545">
    <property type="component" value="Unassembled WGS sequence"/>
</dbReference>
<accession>A0A4R1MMC7</accession>
<evidence type="ECO:0000259" key="11">
    <source>
        <dbReference type="PROSITE" id="PS50111"/>
    </source>
</evidence>
<dbReference type="OrthoDB" id="597657at2"/>
<dbReference type="SUPFAM" id="SSF58104">
    <property type="entry name" value="Methyl-accepting chemotaxis protein (MCP) signaling domain"/>
    <property type="match status" value="1"/>
</dbReference>
<dbReference type="EMBL" id="SMGQ01000012">
    <property type="protein sequence ID" value="TCK93250.1"/>
    <property type="molecule type" value="Genomic_DNA"/>
</dbReference>